<evidence type="ECO:0000256" key="1">
    <source>
        <dbReference type="ARBA" id="ARBA00010897"/>
    </source>
</evidence>
<dbReference type="GO" id="GO:0016757">
    <property type="term" value="F:glycosyltransferase activity"/>
    <property type="evidence" value="ECO:0007669"/>
    <property type="project" value="UniProtKB-KW"/>
</dbReference>
<dbReference type="GO" id="GO:0004516">
    <property type="term" value="F:nicotinate phosphoribosyltransferase activity"/>
    <property type="evidence" value="ECO:0007669"/>
    <property type="project" value="UniProtKB-EC"/>
</dbReference>
<keyword evidence="13" id="KW-1185">Reference proteome</keyword>
<feature type="region of interest" description="Disordered" evidence="9">
    <location>
        <begin position="461"/>
        <end position="485"/>
    </location>
</feature>
<reference evidence="12" key="1">
    <citation type="submission" date="2022-08" db="EMBL/GenBank/DDBJ databases">
        <title>Whole genome sequencing of non-tuberculosis mycobacteria type-strains.</title>
        <authorList>
            <person name="Igarashi Y."/>
            <person name="Osugi A."/>
            <person name="Mitarai S."/>
        </authorList>
    </citation>
    <scope>NUCLEOTIDE SEQUENCE</scope>
    <source>
        <strain evidence="12">DSM 45127</strain>
    </source>
</reference>
<evidence type="ECO:0000259" key="10">
    <source>
        <dbReference type="Pfam" id="PF04095"/>
    </source>
</evidence>
<dbReference type="InterPro" id="IPR041525">
    <property type="entry name" value="N/Namide_PRibTrfase"/>
</dbReference>
<dbReference type="Proteomes" id="UP001055336">
    <property type="component" value="Chromosome"/>
</dbReference>
<comment type="pathway">
    <text evidence="5">Cofactor biosynthesis; NAD(+) biosynthesis; nicotinamide D-ribonucleotide from 5-phospho-alpha-D-ribose 1-diphosphate and nicotinamide: step 1/1.</text>
</comment>
<evidence type="ECO:0000256" key="5">
    <source>
        <dbReference type="ARBA" id="ARBA00035007"/>
    </source>
</evidence>
<protein>
    <recommendedName>
        <fullName evidence="7">Nicotinamide phosphoribosyltransferase</fullName>
        <ecNumber evidence="6">2.4.2.12</ecNumber>
    </recommendedName>
</protein>
<dbReference type="PANTHER" id="PTHR43816">
    <property type="entry name" value="NICOTINAMIDE PHOSPHORIBOSYLTRANSFERASE"/>
    <property type="match status" value="1"/>
</dbReference>
<dbReference type="PANTHER" id="PTHR43816:SF1">
    <property type="entry name" value="NICOTINAMIDE PHOSPHORIBOSYLTRANSFERASE"/>
    <property type="match status" value="1"/>
</dbReference>
<dbReference type="SUPFAM" id="SSF51690">
    <property type="entry name" value="Nicotinate/Quinolinate PRTase C-terminal domain-like"/>
    <property type="match status" value="1"/>
</dbReference>
<name>A0ABY3VLJ2_9MYCO</name>
<comment type="catalytic activity">
    <reaction evidence="8">
        <text>beta-nicotinamide D-ribonucleotide + diphosphate = 5-phospho-alpha-D-ribose 1-diphosphate + nicotinamide + H(+)</text>
        <dbReference type="Rhea" id="RHEA:16149"/>
        <dbReference type="ChEBI" id="CHEBI:14649"/>
        <dbReference type="ChEBI" id="CHEBI:15378"/>
        <dbReference type="ChEBI" id="CHEBI:17154"/>
        <dbReference type="ChEBI" id="CHEBI:33019"/>
        <dbReference type="ChEBI" id="CHEBI:58017"/>
        <dbReference type="EC" id="2.4.2.12"/>
    </reaction>
    <physiologicalReaction direction="right-to-left" evidence="8">
        <dbReference type="Rhea" id="RHEA:16151"/>
    </physiologicalReaction>
</comment>
<dbReference type="NCBIfam" id="NF006629">
    <property type="entry name" value="PRK09198.1"/>
    <property type="match status" value="1"/>
</dbReference>
<evidence type="ECO:0000256" key="2">
    <source>
        <dbReference type="ARBA" id="ARBA00022642"/>
    </source>
</evidence>
<dbReference type="Gene3D" id="3.20.20.70">
    <property type="entry name" value="Aldolase class I"/>
    <property type="match status" value="1"/>
</dbReference>
<dbReference type="InterPro" id="IPR036068">
    <property type="entry name" value="Nicotinate_pribotase-like_C"/>
</dbReference>
<evidence type="ECO:0000256" key="3">
    <source>
        <dbReference type="ARBA" id="ARBA00022676"/>
    </source>
</evidence>
<dbReference type="InterPro" id="IPR016471">
    <property type="entry name" value="Nicotinamide_PRibTrfase"/>
</dbReference>
<dbReference type="Pfam" id="PF04095">
    <property type="entry name" value="NAPRTase"/>
    <property type="match status" value="1"/>
</dbReference>
<evidence type="ECO:0000256" key="6">
    <source>
        <dbReference type="ARBA" id="ARBA00035024"/>
    </source>
</evidence>
<keyword evidence="2" id="KW-0662">Pyridine nucleotide biosynthesis</keyword>
<proteinExistence type="inferred from homology"/>
<dbReference type="InterPro" id="IPR041529">
    <property type="entry name" value="DUF5598"/>
</dbReference>
<dbReference type="EC" id="2.4.2.12" evidence="6"/>
<sequence length="485" mass="53694">MAQQRYSGNIITNVDTYKNAHSQMYPEGTEYVSSYIESRGGMYPSILFTGLQPFLREYLMHPFTIEDIHEAHDVHVSMGVPFQRQIWIDLLNDHGGHLPLEIEAVPEGTVVPTRNVLVQVVNTDPKYPWVTGFVETALLRAVWYPSTVATTSWIAKQHIRGFLEKTSDHPEMIRLYLHDYGARGVSSFESAALGGVAHLINFDQTDNVPGYLGSRRWYNGPAPSGAAVFQEHATVAAAGRENEANSFRRLLNFPGAAAVGLLVDTYDHDNAVKNILGKELNSEVRGFEGLVIVRCDSGDAVLTPVETVESLMASFGYETNGKGYRVLPPFIRVVQGDGLTLDSYLAIYAELEARGLAADNVLCGMGGGLLQKPDRDSMNFGMKASAVRIRGEWRDVFKSPKGSAMKRSKAGRLALCKLDGDYRTVRREEIPAEENLLTPVFRDGKLLREWSMSDLIRRSEMPTPSSYYAPEARQANDATPVALTG</sequence>
<evidence type="ECO:0000313" key="12">
    <source>
        <dbReference type="EMBL" id="UMB68318.1"/>
    </source>
</evidence>
<dbReference type="RefSeq" id="WP_240258779.1">
    <property type="nucleotide sequence ID" value="NZ_CP092488.2"/>
</dbReference>
<dbReference type="Pfam" id="PF18127">
    <property type="entry name" value="NAMPT_N"/>
    <property type="match status" value="1"/>
</dbReference>
<keyword evidence="12" id="KW-0436">Ligase</keyword>
<feature type="domain" description="Nicotinate/nicotinamide phosphoribosyltransferase" evidence="10">
    <location>
        <begin position="177"/>
        <end position="416"/>
    </location>
</feature>
<evidence type="ECO:0000256" key="9">
    <source>
        <dbReference type="SAM" id="MobiDB-lite"/>
    </source>
</evidence>
<keyword evidence="3 12" id="KW-0328">Glycosyltransferase</keyword>
<keyword evidence="4" id="KW-0808">Transferase</keyword>
<organism evidence="12 13">
    <name type="scientific">Mycobacterium paraterrae</name>
    <dbReference type="NCBI Taxonomy" id="577492"/>
    <lineage>
        <taxon>Bacteria</taxon>
        <taxon>Bacillati</taxon>
        <taxon>Actinomycetota</taxon>
        <taxon>Actinomycetes</taxon>
        <taxon>Mycobacteriales</taxon>
        <taxon>Mycobacteriaceae</taxon>
        <taxon>Mycobacterium</taxon>
    </lineage>
</organism>
<accession>A0ABY3VLJ2</accession>
<gene>
    <name evidence="12" type="ORF">MKK62_18005</name>
</gene>
<dbReference type="EMBL" id="CP092488">
    <property type="protein sequence ID" value="UMB68318.1"/>
    <property type="molecule type" value="Genomic_DNA"/>
</dbReference>
<evidence type="ECO:0000256" key="7">
    <source>
        <dbReference type="ARBA" id="ARBA00035036"/>
    </source>
</evidence>
<dbReference type="InterPro" id="IPR013785">
    <property type="entry name" value="Aldolase_TIM"/>
</dbReference>
<evidence type="ECO:0000259" key="11">
    <source>
        <dbReference type="Pfam" id="PF18127"/>
    </source>
</evidence>
<evidence type="ECO:0000256" key="4">
    <source>
        <dbReference type="ARBA" id="ARBA00022679"/>
    </source>
</evidence>
<dbReference type="PIRSF" id="PIRSF005943">
    <property type="entry name" value="NMPRT"/>
    <property type="match status" value="1"/>
</dbReference>
<comment type="similarity">
    <text evidence="1">Belongs to the NAPRTase family.</text>
</comment>
<feature type="domain" description="Nicotinamide phosphoribosyltransferase N-terminal" evidence="11">
    <location>
        <begin position="9"/>
        <end position="102"/>
    </location>
</feature>
<evidence type="ECO:0000313" key="13">
    <source>
        <dbReference type="Proteomes" id="UP001055336"/>
    </source>
</evidence>
<evidence type="ECO:0000256" key="8">
    <source>
        <dbReference type="ARBA" id="ARBA00047835"/>
    </source>
</evidence>